<evidence type="ECO:0000256" key="4">
    <source>
        <dbReference type="ARBA" id="ARBA00022485"/>
    </source>
</evidence>
<evidence type="ECO:0000313" key="22">
    <source>
        <dbReference type="EMBL" id="QBD79109.1"/>
    </source>
</evidence>
<name>A0A4P6JU16_KTERU</name>
<dbReference type="InterPro" id="IPR050534">
    <property type="entry name" value="Coronavir_polyprotein_1ab"/>
</dbReference>
<evidence type="ECO:0000256" key="12">
    <source>
        <dbReference type="ARBA" id="ARBA00022840"/>
    </source>
</evidence>
<keyword evidence="11" id="KW-0347">Helicase</keyword>
<dbReference type="Proteomes" id="UP000290365">
    <property type="component" value="Chromosome"/>
</dbReference>
<organism evidence="22 23">
    <name type="scientific">Ktedonosporobacter rubrisoli</name>
    <dbReference type="NCBI Taxonomy" id="2509675"/>
    <lineage>
        <taxon>Bacteria</taxon>
        <taxon>Bacillati</taxon>
        <taxon>Chloroflexota</taxon>
        <taxon>Ktedonobacteria</taxon>
        <taxon>Ktedonobacterales</taxon>
        <taxon>Ktedonosporobacteraceae</taxon>
        <taxon>Ktedonosporobacter</taxon>
    </lineage>
</organism>
<dbReference type="GO" id="GO:0006260">
    <property type="term" value="P:DNA replication"/>
    <property type="evidence" value="ECO:0007669"/>
    <property type="project" value="UniProtKB-KW"/>
</dbReference>
<evidence type="ECO:0000256" key="17">
    <source>
        <dbReference type="ARBA" id="ARBA00023268"/>
    </source>
</evidence>
<dbReference type="InterPro" id="IPR041679">
    <property type="entry name" value="DNA2/NAM7-like_C"/>
</dbReference>
<dbReference type="GO" id="GO:0006281">
    <property type="term" value="P:DNA repair"/>
    <property type="evidence" value="ECO:0007669"/>
    <property type="project" value="UniProtKB-KW"/>
</dbReference>
<dbReference type="Pfam" id="PF08696">
    <property type="entry name" value="Dna2"/>
    <property type="match status" value="1"/>
</dbReference>
<comment type="cofactor">
    <cofactor evidence="1">
        <name>[4Fe-4S] cluster</name>
        <dbReference type="ChEBI" id="CHEBI:49883"/>
    </cofactor>
</comment>
<comment type="similarity">
    <text evidence="2">Belongs to the DNA2/NAM7 helicase family.</text>
</comment>
<dbReference type="OrthoDB" id="9757917at2"/>
<dbReference type="GO" id="GO:0016787">
    <property type="term" value="F:hydrolase activity"/>
    <property type="evidence" value="ECO:0007669"/>
    <property type="project" value="UniProtKB-KW"/>
</dbReference>
<dbReference type="InterPro" id="IPR011604">
    <property type="entry name" value="PDDEXK-like_dom_sf"/>
</dbReference>
<dbReference type="AlphaFoldDB" id="A0A4P6JU16"/>
<keyword evidence="15" id="KW-0238">DNA-binding</keyword>
<dbReference type="InterPro" id="IPR041677">
    <property type="entry name" value="DNA2/NAM7_AAA_11"/>
</dbReference>
<evidence type="ECO:0000256" key="5">
    <source>
        <dbReference type="ARBA" id="ARBA00022705"/>
    </source>
</evidence>
<dbReference type="Gene3D" id="3.40.50.300">
    <property type="entry name" value="P-loop containing nucleotide triphosphate hydrolases"/>
    <property type="match status" value="3"/>
</dbReference>
<evidence type="ECO:0000256" key="10">
    <source>
        <dbReference type="ARBA" id="ARBA00022801"/>
    </source>
</evidence>
<comment type="catalytic activity">
    <reaction evidence="18">
        <text>ATP + H2O = ADP + phosphate + H(+)</text>
        <dbReference type="Rhea" id="RHEA:13065"/>
        <dbReference type="ChEBI" id="CHEBI:15377"/>
        <dbReference type="ChEBI" id="CHEBI:15378"/>
        <dbReference type="ChEBI" id="CHEBI:30616"/>
        <dbReference type="ChEBI" id="CHEBI:43474"/>
        <dbReference type="ChEBI" id="CHEBI:456216"/>
        <dbReference type="EC" id="3.6.4.12"/>
    </reaction>
</comment>
<keyword evidence="17" id="KW-0511">Multifunctional enzyme</keyword>
<dbReference type="InterPro" id="IPR014808">
    <property type="entry name" value="DNA_replication_fac_Dna2_N"/>
</dbReference>
<protein>
    <recommendedName>
        <fullName evidence="3">DNA helicase</fullName>
        <ecNumber evidence="3">3.6.4.12</ecNumber>
    </recommendedName>
</protein>
<reference evidence="22 23" key="1">
    <citation type="submission" date="2019-01" db="EMBL/GenBank/DDBJ databases">
        <title>Ktedonosporobacter rubrisoli SCAWS-G2.</title>
        <authorList>
            <person name="Huang Y."/>
            <person name="Yan B."/>
        </authorList>
    </citation>
    <scope>NUCLEOTIDE SEQUENCE [LARGE SCALE GENOMIC DNA]</scope>
    <source>
        <strain evidence="22 23">SCAWS-G2</strain>
    </source>
</reference>
<keyword evidence="9" id="KW-0227">DNA damage</keyword>
<evidence type="ECO:0000256" key="14">
    <source>
        <dbReference type="ARBA" id="ARBA00023014"/>
    </source>
</evidence>
<dbReference type="EMBL" id="CP035758">
    <property type="protein sequence ID" value="QBD79109.1"/>
    <property type="molecule type" value="Genomic_DNA"/>
</dbReference>
<evidence type="ECO:0000259" key="19">
    <source>
        <dbReference type="Pfam" id="PF08696"/>
    </source>
</evidence>
<evidence type="ECO:0000256" key="1">
    <source>
        <dbReference type="ARBA" id="ARBA00001966"/>
    </source>
</evidence>
<keyword evidence="5" id="KW-0235">DNA replication</keyword>
<dbReference type="CDD" id="cd18808">
    <property type="entry name" value="SF1_C_Upf1"/>
    <property type="match status" value="1"/>
</dbReference>
<dbReference type="GO" id="GO:0043139">
    <property type="term" value="F:5'-3' DNA helicase activity"/>
    <property type="evidence" value="ECO:0007669"/>
    <property type="project" value="TreeGrafter"/>
</dbReference>
<dbReference type="Pfam" id="PF13087">
    <property type="entry name" value="AAA_12"/>
    <property type="match status" value="1"/>
</dbReference>
<dbReference type="EC" id="3.6.4.12" evidence="3"/>
<evidence type="ECO:0000256" key="2">
    <source>
        <dbReference type="ARBA" id="ARBA00007913"/>
    </source>
</evidence>
<dbReference type="SUPFAM" id="SSF52540">
    <property type="entry name" value="P-loop containing nucleoside triphosphate hydrolases"/>
    <property type="match status" value="1"/>
</dbReference>
<evidence type="ECO:0000256" key="13">
    <source>
        <dbReference type="ARBA" id="ARBA00023004"/>
    </source>
</evidence>
<feature type="domain" description="DNA2/NAM7 helicase helicase" evidence="20">
    <location>
        <begin position="604"/>
        <end position="714"/>
    </location>
</feature>
<keyword evidence="12" id="KW-0067">ATP-binding</keyword>
<evidence type="ECO:0000256" key="7">
    <source>
        <dbReference type="ARBA" id="ARBA00022723"/>
    </source>
</evidence>
<keyword evidence="4" id="KW-0004">4Fe-4S</keyword>
<feature type="domain" description="DNA replication factor Dna2 N-terminal" evidence="19">
    <location>
        <begin position="117"/>
        <end position="285"/>
    </location>
</feature>
<gene>
    <name evidence="22" type="ORF">EPA93_25245</name>
</gene>
<dbReference type="GO" id="GO:0051539">
    <property type="term" value="F:4 iron, 4 sulfur cluster binding"/>
    <property type="evidence" value="ECO:0007669"/>
    <property type="project" value="UniProtKB-KW"/>
</dbReference>
<evidence type="ECO:0000256" key="11">
    <source>
        <dbReference type="ARBA" id="ARBA00022806"/>
    </source>
</evidence>
<keyword evidence="16" id="KW-0234">DNA repair</keyword>
<dbReference type="PANTHER" id="PTHR43788:SF8">
    <property type="entry name" value="DNA-BINDING PROTEIN SMUBP-2"/>
    <property type="match status" value="1"/>
</dbReference>
<keyword evidence="23" id="KW-1185">Reference proteome</keyword>
<evidence type="ECO:0000256" key="9">
    <source>
        <dbReference type="ARBA" id="ARBA00022763"/>
    </source>
</evidence>
<dbReference type="PANTHER" id="PTHR43788">
    <property type="entry name" value="DNA2/NAM7 HELICASE FAMILY MEMBER"/>
    <property type="match status" value="1"/>
</dbReference>
<evidence type="ECO:0000259" key="20">
    <source>
        <dbReference type="Pfam" id="PF13086"/>
    </source>
</evidence>
<dbReference type="Pfam" id="PF13086">
    <property type="entry name" value="AAA_11"/>
    <property type="match status" value="1"/>
</dbReference>
<keyword evidence="13" id="KW-0408">Iron</keyword>
<keyword evidence="8" id="KW-0547">Nucleotide-binding</keyword>
<feature type="domain" description="DNA2/NAM7 helicase-like C-terminal" evidence="21">
    <location>
        <begin position="815"/>
        <end position="1020"/>
    </location>
</feature>
<dbReference type="GO" id="GO:0005524">
    <property type="term" value="F:ATP binding"/>
    <property type="evidence" value="ECO:0007669"/>
    <property type="project" value="UniProtKB-KW"/>
</dbReference>
<evidence type="ECO:0000256" key="16">
    <source>
        <dbReference type="ARBA" id="ARBA00023204"/>
    </source>
</evidence>
<evidence type="ECO:0000313" key="23">
    <source>
        <dbReference type="Proteomes" id="UP000290365"/>
    </source>
</evidence>
<keyword evidence="6" id="KW-0540">Nuclease</keyword>
<keyword evidence="14" id="KW-0411">Iron-sulfur</keyword>
<dbReference type="GO" id="GO:0003677">
    <property type="term" value="F:DNA binding"/>
    <property type="evidence" value="ECO:0007669"/>
    <property type="project" value="UniProtKB-KW"/>
</dbReference>
<keyword evidence="7" id="KW-0479">Metal-binding</keyword>
<evidence type="ECO:0000256" key="6">
    <source>
        <dbReference type="ARBA" id="ARBA00022722"/>
    </source>
</evidence>
<dbReference type="GO" id="GO:0046872">
    <property type="term" value="F:metal ion binding"/>
    <property type="evidence" value="ECO:0007669"/>
    <property type="project" value="UniProtKB-KW"/>
</dbReference>
<dbReference type="InterPro" id="IPR047187">
    <property type="entry name" value="SF1_C_Upf1"/>
</dbReference>
<accession>A0A4P6JU16</accession>
<evidence type="ECO:0000256" key="15">
    <source>
        <dbReference type="ARBA" id="ARBA00023125"/>
    </source>
</evidence>
<evidence type="ECO:0000256" key="8">
    <source>
        <dbReference type="ARBA" id="ARBA00022741"/>
    </source>
</evidence>
<evidence type="ECO:0000256" key="18">
    <source>
        <dbReference type="ARBA" id="ARBA00047995"/>
    </source>
</evidence>
<proteinExistence type="inferred from homology"/>
<dbReference type="GO" id="GO:0004518">
    <property type="term" value="F:nuclease activity"/>
    <property type="evidence" value="ECO:0007669"/>
    <property type="project" value="UniProtKB-KW"/>
</dbReference>
<dbReference type="Gene3D" id="3.90.320.10">
    <property type="match status" value="1"/>
</dbReference>
<dbReference type="InterPro" id="IPR027417">
    <property type="entry name" value="P-loop_NTPase"/>
</dbReference>
<keyword evidence="10" id="KW-0378">Hydrolase</keyword>
<evidence type="ECO:0000256" key="3">
    <source>
        <dbReference type="ARBA" id="ARBA00012551"/>
    </source>
</evidence>
<sequence>MATNETAEKHQAQQACFLCALDPSHHCQTPQLEGYIAAVQERQIRGEYTPVILLDTATERVELHLPGQYYRSLARELKARWHSQESHKLFLRVYHLPFKAQEIKYKDRVRLGYKANSYTLAVLEPDTLLNITDLHQAEYCQRQYLLKRLSPSVSTAATIRGNLIHHCFKELLKEHDRGKFTGSDKGQETPRQALERHLEQALRLNSIELALANVSAEEMRNEAQAHLESLAHWYESERTTLWDMPAAYSDNAQDIDETLQQGGNQVRAETFLLAPEIGLRGRLDLFWQQGDRQRLLELKTGGASGNLPKLEHRWQVHGYHSLLTVRRNSRMKRALATLVYSGTPGKAQAFGIPSSIREVQRVNERRNLLILSQITGIPAAPPGPSRCTRCSLLAHCQTVSSLLEWQPPEQETTAPSPLADVANPLPLHAVNARPLYPDTTEDREFFARYYRLLQKEGRASEQQQAQLWKNSLQQRQGNGTAINQLIPLGRAEIEHDGWLQTFRCDNTSELREGDEILLSNGDPITHEVVTGTILQISSEQVTVWTREIIAHPTLLDRYDNDLVHIRTQQNLLRWLHVAPHLRDLVAGKVRPRFYGQDVSTRPDFNQEQNLAIARALQMQDYLLIHGPPGTGKTSVIAEIVKRLRQQGQRILLAAFTNQAVDNMLKRLEREGIHDYLRLGHERSTAETVRPHLLKALVAANTAQAENEAELVKDILNTTPIVGSTTATWSSDHYTSPTHDDEVAGEQPTLYFDVAIIDEAGQLTVPAILGALRLAKRFILVGDEKQLPPLVLSKEAAEAGLAESLFSILKRLDDDYTKKQALAISACVALRTQYRMNKWISHFSSTIFYDKQLIAHESIADRRLVFKNTVSRDADSAIERAIRPDLPLVFLDVKDQQAQEMEKRSDAEARVICMLVAELLARGIEAEEIGIIAPYRAQVANIRRHLFSGTDTWQALDPQQTALNIDTVDRFQGGERTVIIMSFATTHEPEPGSQRREFLLDPHRLNVALTRAQRKLILVGNLAALASLPTFSRLITYCRSMQTLIHYDKESAHQTELWEPDKLSGGVGASLS</sequence>
<dbReference type="RefSeq" id="WP_129890162.1">
    <property type="nucleotide sequence ID" value="NZ_CP035758.1"/>
</dbReference>
<evidence type="ECO:0000259" key="21">
    <source>
        <dbReference type="Pfam" id="PF13087"/>
    </source>
</evidence>
<dbReference type="KEGG" id="kbs:EPA93_25245"/>